<keyword evidence="5" id="KW-1185">Reference proteome</keyword>
<dbReference type="InterPro" id="IPR015421">
    <property type="entry name" value="PyrdxlP-dep_Trfase_major"/>
</dbReference>
<evidence type="ECO:0000256" key="2">
    <source>
        <dbReference type="ARBA" id="ARBA00022898"/>
    </source>
</evidence>
<comment type="caution">
    <text evidence="4">The sequence shown here is derived from an EMBL/GenBank/DDBJ whole genome shotgun (WGS) entry which is preliminary data.</text>
</comment>
<dbReference type="RefSeq" id="WP_307338927.1">
    <property type="nucleotide sequence ID" value="NZ_JAUSUQ010000006.1"/>
</dbReference>
<dbReference type="Pfam" id="PF00202">
    <property type="entry name" value="Aminotran_3"/>
    <property type="match status" value="1"/>
</dbReference>
<name>A0ABU0CS47_9BACI</name>
<dbReference type="SUPFAM" id="SSF53383">
    <property type="entry name" value="PLP-dependent transferases"/>
    <property type="match status" value="1"/>
</dbReference>
<reference evidence="4 5" key="1">
    <citation type="submission" date="2023-07" db="EMBL/GenBank/DDBJ databases">
        <title>Genomic Encyclopedia of Type Strains, Phase IV (KMG-IV): sequencing the most valuable type-strain genomes for metagenomic binning, comparative biology and taxonomic classification.</title>
        <authorList>
            <person name="Goeker M."/>
        </authorList>
    </citation>
    <scope>NUCLEOTIDE SEQUENCE [LARGE SCALE GENOMIC DNA]</scope>
    <source>
        <strain evidence="4 5">DSM 17740</strain>
    </source>
</reference>
<accession>A0ABU0CS47</accession>
<dbReference type="GO" id="GO:0042286">
    <property type="term" value="F:glutamate-1-semialdehyde 2,1-aminomutase activity"/>
    <property type="evidence" value="ECO:0007669"/>
    <property type="project" value="UniProtKB-EC"/>
</dbReference>
<keyword evidence="2 3" id="KW-0663">Pyridoxal phosphate</keyword>
<keyword evidence="4" id="KW-0413">Isomerase</keyword>
<organism evidence="4 5">
    <name type="scientific">Caldalkalibacillus uzonensis</name>
    <dbReference type="NCBI Taxonomy" id="353224"/>
    <lineage>
        <taxon>Bacteria</taxon>
        <taxon>Bacillati</taxon>
        <taxon>Bacillota</taxon>
        <taxon>Bacilli</taxon>
        <taxon>Bacillales</taxon>
        <taxon>Bacillaceae</taxon>
        <taxon>Caldalkalibacillus</taxon>
    </lineage>
</organism>
<dbReference type="EMBL" id="JAUSUQ010000006">
    <property type="protein sequence ID" value="MDQ0339246.1"/>
    <property type="molecule type" value="Genomic_DNA"/>
</dbReference>
<dbReference type="Gene3D" id="3.90.1150.10">
    <property type="entry name" value="Aspartate Aminotransferase, domain 1"/>
    <property type="match status" value="1"/>
</dbReference>
<evidence type="ECO:0000313" key="4">
    <source>
        <dbReference type="EMBL" id="MDQ0339246.1"/>
    </source>
</evidence>
<dbReference type="NCBIfam" id="NF000818">
    <property type="entry name" value="PRK00062.1"/>
    <property type="match status" value="1"/>
</dbReference>
<dbReference type="Proteomes" id="UP001232445">
    <property type="component" value="Unassembled WGS sequence"/>
</dbReference>
<comment type="cofactor">
    <cofactor evidence="1">
        <name>pyridoxal 5'-phosphate</name>
        <dbReference type="ChEBI" id="CHEBI:597326"/>
    </cofactor>
</comment>
<comment type="similarity">
    <text evidence="3">Belongs to the class-III pyridoxal-phosphate-dependent aminotransferase family.</text>
</comment>
<evidence type="ECO:0000256" key="3">
    <source>
        <dbReference type="RuleBase" id="RU003560"/>
    </source>
</evidence>
<dbReference type="PANTHER" id="PTHR43713">
    <property type="entry name" value="GLUTAMATE-1-SEMIALDEHYDE 2,1-AMINOMUTASE"/>
    <property type="match status" value="1"/>
</dbReference>
<dbReference type="InterPro" id="IPR005814">
    <property type="entry name" value="Aminotrans_3"/>
</dbReference>
<dbReference type="InterPro" id="IPR015422">
    <property type="entry name" value="PyrdxlP-dep_Trfase_small"/>
</dbReference>
<dbReference type="CDD" id="cd00610">
    <property type="entry name" value="OAT_like"/>
    <property type="match status" value="1"/>
</dbReference>
<proteinExistence type="inferred from homology"/>
<dbReference type="EC" id="5.4.3.8" evidence="4"/>
<gene>
    <name evidence="4" type="ORF">J2S00_002032</name>
</gene>
<evidence type="ECO:0000313" key="5">
    <source>
        <dbReference type="Proteomes" id="UP001232445"/>
    </source>
</evidence>
<sequence>MAIVAHQDPLQLLKNRTKKSYQLFQEAQQVMPGGVTANIKYFDPYPIMMAEAEGSRLKDVDGNEYVDYLLAYGALILGHGHHKVTNAVIRQMVTKGTTIFGTPHELEVEMAKRLVKLYPGVEQVRYTNSGTEATLLAIRLAHAYTGKSKIAKFEGHYHGGYDQVLLSINPPLDQAGPADAPVAVPDSAGIDVYYQEHTIILPFNDLEATADILKARKEELAAVVVEPVQAGFIPATESFMQGLRKLTEELGILLIFDEVKTCFRVALGGAQSLYGIKPDLTALGKVLGGGFPVGAVGGKKEIMDVASPHGKKDVFEMNVKSKKKDVLFHSGTYNGHPSVLAAGLATLDVLEEGDNFETIVRTTEKLRRGLENVLRYYQIPVQTLGLGTIFNLVMTTEPITNYRDLQNANLDLRRQLDYYLLTLGVYTKPLNRYSLSLAHSDREIQETIDAYEAAAKQLLVKRGSQLNQD</sequence>
<evidence type="ECO:0000256" key="1">
    <source>
        <dbReference type="ARBA" id="ARBA00001933"/>
    </source>
</evidence>
<protein>
    <submittedName>
        <fullName evidence="4">Glutamate-1-semialdehyde 2,1-aminomutase</fullName>
        <ecNumber evidence="4">5.4.3.8</ecNumber>
    </submittedName>
</protein>
<dbReference type="Gene3D" id="3.40.640.10">
    <property type="entry name" value="Type I PLP-dependent aspartate aminotransferase-like (Major domain)"/>
    <property type="match status" value="1"/>
</dbReference>
<dbReference type="PANTHER" id="PTHR43713:SF3">
    <property type="entry name" value="GLUTAMATE-1-SEMIALDEHYDE 2,1-AMINOMUTASE 1, CHLOROPLASTIC-RELATED"/>
    <property type="match status" value="1"/>
</dbReference>
<dbReference type="InterPro" id="IPR015424">
    <property type="entry name" value="PyrdxlP-dep_Trfase"/>
</dbReference>